<comment type="caution">
    <text evidence="1">The sequence shown here is derived from an EMBL/GenBank/DDBJ whole genome shotgun (WGS) entry which is preliminary data.</text>
</comment>
<dbReference type="Gramene" id="rna4841">
    <property type="protein sequence ID" value="RHN80866.1"/>
    <property type="gene ID" value="gene4841"/>
</dbReference>
<dbReference type="Proteomes" id="UP000265566">
    <property type="component" value="Chromosome 1"/>
</dbReference>
<accession>A0A396JRF2</accession>
<proteinExistence type="predicted"/>
<evidence type="ECO:0000313" key="1">
    <source>
        <dbReference type="EMBL" id="RHN80866.1"/>
    </source>
</evidence>
<name>A0A396JRF2_MEDTR</name>
<sequence>MALTFLKLSWSEFDLLLGQNKEEIFTFLIDLLRIFCFSVWVPGFAI</sequence>
<protein>
    <submittedName>
        <fullName evidence="1">Uncharacterized protein</fullName>
    </submittedName>
</protein>
<reference evidence="1" key="1">
    <citation type="journal article" date="2018" name="Nat. Plants">
        <title>Whole-genome landscape of Medicago truncatula symbiotic genes.</title>
        <authorList>
            <person name="Pecrix Y."/>
            <person name="Gamas P."/>
            <person name="Carrere S."/>
        </authorList>
    </citation>
    <scope>NUCLEOTIDE SEQUENCE</scope>
    <source>
        <tissue evidence="1">Leaves</tissue>
    </source>
</reference>
<organism evidence="1">
    <name type="scientific">Medicago truncatula</name>
    <name type="common">Barrel medic</name>
    <name type="synonym">Medicago tribuloides</name>
    <dbReference type="NCBI Taxonomy" id="3880"/>
    <lineage>
        <taxon>Eukaryota</taxon>
        <taxon>Viridiplantae</taxon>
        <taxon>Streptophyta</taxon>
        <taxon>Embryophyta</taxon>
        <taxon>Tracheophyta</taxon>
        <taxon>Spermatophyta</taxon>
        <taxon>Magnoliopsida</taxon>
        <taxon>eudicotyledons</taxon>
        <taxon>Gunneridae</taxon>
        <taxon>Pentapetalae</taxon>
        <taxon>rosids</taxon>
        <taxon>fabids</taxon>
        <taxon>Fabales</taxon>
        <taxon>Fabaceae</taxon>
        <taxon>Papilionoideae</taxon>
        <taxon>50 kb inversion clade</taxon>
        <taxon>NPAAA clade</taxon>
        <taxon>Hologalegina</taxon>
        <taxon>IRL clade</taxon>
        <taxon>Trifolieae</taxon>
        <taxon>Medicago</taxon>
    </lineage>
</organism>
<gene>
    <name evidence="1" type="ORF">MtrunA17_Chr1g0192861</name>
</gene>
<dbReference type="EMBL" id="PSQE01000001">
    <property type="protein sequence ID" value="RHN80866.1"/>
    <property type="molecule type" value="Genomic_DNA"/>
</dbReference>
<dbReference type="AlphaFoldDB" id="A0A396JRF2"/>